<dbReference type="SUPFAM" id="SSF55729">
    <property type="entry name" value="Acyl-CoA N-acyltransferases (Nat)"/>
    <property type="match status" value="1"/>
</dbReference>
<dbReference type="KEGG" id="bcho:BcFMB_01545"/>
<accession>A0A087A991</accession>
<reference evidence="4 5" key="1">
    <citation type="submission" date="2014-03" db="EMBL/GenBank/DDBJ databases">
        <title>Genomics of Bifidobacteria.</title>
        <authorList>
            <person name="Ventura M."/>
            <person name="Milani C."/>
            <person name="Lugli G.A."/>
        </authorList>
    </citation>
    <scope>NUCLEOTIDE SEQUENCE [LARGE SCALE GENOMIC DNA]</scope>
    <source>
        <strain evidence="4 5">LMG 10510</strain>
    </source>
</reference>
<dbReference type="Proteomes" id="UP000229907">
    <property type="component" value="Chromosome"/>
</dbReference>
<dbReference type="EC" id="2.3.1.57" evidence="4"/>
<feature type="domain" description="N-acetyltransferase" evidence="2">
    <location>
        <begin position="57"/>
        <end position="219"/>
    </location>
</feature>
<dbReference type="InterPro" id="IPR000182">
    <property type="entry name" value="GNAT_dom"/>
</dbReference>
<evidence type="ECO:0000313" key="4">
    <source>
        <dbReference type="EMBL" id="KFI55341.1"/>
    </source>
</evidence>
<protein>
    <submittedName>
        <fullName evidence="3 4">Acetyltransferase</fullName>
        <ecNumber evidence="4">2.3.1.57</ecNumber>
    </submittedName>
</protein>
<reference evidence="3 6" key="2">
    <citation type="submission" date="2016-11" db="EMBL/GenBank/DDBJ databases">
        <title>complete genome sequence of Bifidobacterium choerinum strain FMB-1.</title>
        <authorList>
            <person name="Park C.-S."/>
            <person name="Jung D.-H."/>
            <person name="Choi D.-S."/>
        </authorList>
    </citation>
    <scope>NUCLEOTIDE SEQUENCE [LARGE SCALE GENOMIC DNA]</scope>
    <source>
        <strain evidence="3 6">FMB-1</strain>
    </source>
</reference>
<dbReference type="PROSITE" id="PS51186">
    <property type="entry name" value="GNAT"/>
    <property type="match status" value="1"/>
</dbReference>
<evidence type="ECO:0000313" key="3">
    <source>
        <dbReference type="EMBL" id="ATU19838.1"/>
    </source>
</evidence>
<dbReference type="Pfam" id="PF13302">
    <property type="entry name" value="Acetyltransf_3"/>
    <property type="match status" value="1"/>
</dbReference>
<sequence>MTHSDERREEERERPRVLPTRITIPDILGEMVYLRPATSQDLPLMDELDAYVNASGITGKDRVAERAAVHAWVRRSEAWTQGSDVGEGVDDPERRRTIAWALMTTPDDNDESVNADNATEFLGMIFLIDIDGWARSARIQVVLGKDFRGRGYSRDAMPRVMTYGFADQPEGLGLHRIWVAVPEKNTRTFSVYQSLGFVPSGTSRDALWDNRLGKYQDLNVLDTLVDEFDPVRAMDAFGMHVITSNPGMEKAMSLHQHSMAIKKQELREAGLMKDLDDERQRVAGAVRQAVQDDAQAPTLGETLHRDAERIAGDDVDAENAWPYNNAERNTSKKAWWRTLGSDRNRHGAAARGDQ</sequence>
<feature type="region of interest" description="Disordered" evidence="1">
    <location>
        <begin position="323"/>
        <end position="354"/>
    </location>
</feature>
<dbReference type="AlphaFoldDB" id="A0A087A991"/>
<dbReference type="GO" id="GO:0004145">
    <property type="term" value="F:diamine N-acetyltransferase activity"/>
    <property type="evidence" value="ECO:0007669"/>
    <property type="project" value="UniProtKB-EC"/>
</dbReference>
<evidence type="ECO:0000313" key="6">
    <source>
        <dbReference type="Proteomes" id="UP000229907"/>
    </source>
</evidence>
<dbReference type="PANTHER" id="PTHR43415">
    <property type="entry name" value="SPERMIDINE N(1)-ACETYLTRANSFERASE"/>
    <property type="match status" value="1"/>
</dbReference>
<organism evidence="4 5">
    <name type="scientific">Bifidobacterium choerinum</name>
    <dbReference type="NCBI Taxonomy" id="35760"/>
    <lineage>
        <taxon>Bacteria</taxon>
        <taxon>Bacillati</taxon>
        <taxon>Actinomycetota</taxon>
        <taxon>Actinomycetes</taxon>
        <taxon>Bifidobacteriales</taxon>
        <taxon>Bifidobacteriaceae</taxon>
        <taxon>Bifidobacterium</taxon>
    </lineage>
</organism>
<dbReference type="EMBL" id="CP018044">
    <property type="protein sequence ID" value="ATU19838.1"/>
    <property type="molecule type" value="Genomic_DNA"/>
</dbReference>
<evidence type="ECO:0000259" key="2">
    <source>
        <dbReference type="PROSITE" id="PS51186"/>
    </source>
</evidence>
<dbReference type="PANTHER" id="PTHR43415:SF3">
    <property type="entry name" value="GNAT-FAMILY ACETYLTRANSFERASE"/>
    <property type="match status" value="1"/>
</dbReference>
<dbReference type="OrthoDB" id="9814648at2"/>
<keyword evidence="4" id="KW-0808">Transferase</keyword>
<dbReference type="eggNOG" id="COG1670">
    <property type="taxonomic scope" value="Bacteria"/>
</dbReference>
<keyword evidence="5" id="KW-1185">Reference proteome</keyword>
<dbReference type="Gene3D" id="3.40.630.30">
    <property type="match status" value="1"/>
</dbReference>
<name>A0A087A991_9BIFI</name>
<dbReference type="EMBL" id="JGYU01000014">
    <property type="protein sequence ID" value="KFI55341.1"/>
    <property type="molecule type" value="Genomic_DNA"/>
</dbReference>
<dbReference type="STRING" id="35760.BCHO_1574"/>
<dbReference type="RefSeq" id="WP_024540234.1">
    <property type="nucleotide sequence ID" value="NZ_CP018044.1"/>
</dbReference>
<keyword evidence="4" id="KW-0012">Acyltransferase</keyword>
<proteinExistence type="predicted"/>
<gene>
    <name evidence="3" type="ORF">BcFMB_01545</name>
    <name evidence="4" type="ORF">BCHO_1574</name>
</gene>
<dbReference type="InterPro" id="IPR016181">
    <property type="entry name" value="Acyl_CoA_acyltransferase"/>
</dbReference>
<evidence type="ECO:0000313" key="5">
    <source>
        <dbReference type="Proteomes" id="UP000028995"/>
    </source>
</evidence>
<dbReference type="Proteomes" id="UP000028995">
    <property type="component" value="Unassembled WGS sequence"/>
</dbReference>
<evidence type="ECO:0000256" key="1">
    <source>
        <dbReference type="SAM" id="MobiDB-lite"/>
    </source>
</evidence>